<sequence length="241" mass="24738">MSDTLRLALPLLAPAQAQKHVTHNEALLRLDVLSNASALSRSLSAPPAASEGATYLVGAGAGGDWAGHDGKLAHWRDGSWQFLTPYEGLSLLIADEGLQLIYGTGGWVSAVDLVAENNRLARTAHGAETRCLLLESELTGLSGAYAETAPIIPNRAIVFCVSSRTTATVSGAGSYDVGLSGERSKFGGSLGVSAGSTNAGVIGPTAFYGDTPLRISANGGDFTAGSVRLAVHLLLPIVPQS</sequence>
<gene>
    <name evidence="1" type="ORF">J0X15_08155</name>
</gene>
<comment type="caution">
    <text evidence="1">The sequence shown here is derived from an EMBL/GenBank/DDBJ whole genome shotgun (WGS) entry which is preliminary data.</text>
</comment>
<keyword evidence="2" id="KW-1185">Reference proteome</keyword>
<evidence type="ECO:0000313" key="1">
    <source>
        <dbReference type="EMBL" id="MBO0345189.1"/>
    </source>
</evidence>
<dbReference type="RefSeq" id="WP_206939602.1">
    <property type="nucleotide sequence ID" value="NZ_JAFLNF010000003.1"/>
</dbReference>
<dbReference type="AlphaFoldDB" id="A0A939J8T0"/>
<dbReference type="InterPro" id="IPR021251">
    <property type="entry name" value="DUF2793"/>
</dbReference>
<dbReference type="Proteomes" id="UP000664779">
    <property type="component" value="Unassembled WGS sequence"/>
</dbReference>
<name>A0A939J8T0_9HYPH</name>
<reference evidence="1" key="1">
    <citation type="submission" date="2021-03" db="EMBL/GenBank/DDBJ databases">
        <title>Roseibium sp. CAU 1637 isolated from Incheon.</title>
        <authorList>
            <person name="Kim W."/>
        </authorList>
    </citation>
    <scope>NUCLEOTIDE SEQUENCE</scope>
    <source>
        <strain evidence="1">CAU 1637</strain>
    </source>
</reference>
<protein>
    <submittedName>
        <fullName evidence="1">DUF2793 domain-containing protein</fullName>
    </submittedName>
</protein>
<dbReference type="Pfam" id="PF10983">
    <property type="entry name" value="DUF2793"/>
    <property type="match status" value="1"/>
</dbReference>
<evidence type="ECO:0000313" key="2">
    <source>
        <dbReference type="Proteomes" id="UP000664779"/>
    </source>
</evidence>
<dbReference type="EMBL" id="JAFLNF010000003">
    <property type="protein sequence ID" value="MBO0345189.1"/>
    <property type="molecule type" value="Genomic_DNA"/>
</dbReference>
<accession>A0A939J8T0</accession>
<proteinExistence type="predicted"/>
<organism evidence="1 2">
    <name type="scientific">Roseibium limicola</name>
    <dbReference type="NCBI Taxonomy" id="2816037"/>
    <lineage>
        <taxon>Bacteria</taxon>
        <taxon>Pseudomonadati</taxon>
        <taxon>Pseudomonadota</taxon>
        <taxon>Alphaproteobacteria</taxon>
        <taxon>Hyphomicrobiales</taxon>
        <taxon>Stappiaceae</taxon>
        <taxon>Roseibium</taxon>
    </lineage>
</organism>